<organism evidence="1 2">
    <name type="scientific">Knoellia locipacati</name>
    <dbReference type="NCBI Taxonomy" id="882824"/>
    <lineage>
        <taxon>Bacteria</taxon>
        <taxon>Bacillati</taxon>
        <taxon>Actinomycetota</taxon>
        <taxon>Actinomycetes</taxon>
        <taxon>Micrococcales</taxon>
        <taxon>Intrasporangiaceae</taxon>
        <taxon>Knoellia</taxon>
    </lineage>
</organism>
<dbReference type="OrthoDB" id="9927306at2"/>
<dbReference type="InterPro" id="IPR006311">
    <property type="entry name" value="TAT_signal"/>
</dbReference>
<protein>
    <submittedName>
        <fullName evidence="1">Uncharacterized protein</fullName>
    </submittedName>
</protein>
<dbReference type="RefSeq" id="WP_147066288.1">
    <property type="nucleotide sequence ID" value="NZ_BAABDN010000003.1"/>
</dbReference>
<name>A0A512T3N6_9MICO</name>
<keyword evidence="2" id="KW-1185">Reference proteome</keyword>
<reference evidence="1 2" key="1">
    <citation type="submission" date="2019-07" db="EMBL/GenBank/DDBJ databases">
        <title>Whole genome shotgun sequence of Knoellia locipacati NBRC 109775.</title>
        <authorList>
            <person name="Hosoyama A."/>
            <person name="Uohara A."/>
            <person name="Ohji S."/>
            <person name="Ichikawa N."/>
        </authorList>
    </citation>
    <scope>NUCLEOTIDE SEQUENCE [LARGE SCALE GENOMIC DNA]</scope>
    <source>
        <strain evidence="1 2">NBRC 109775</strain>
    </source>
</reference>
<dbReference type="PROSITE" id="PS51318">
    <property type="entry name" value="TAT"/>
    <property type="match status" value="1"/>
</dbReference>
<dbReference type="AlphaFoldDB" id="A0A512T3N6"/>
<evidence type="ECO:0000313" key="1">
    <source>
        <dbReference type="EMBL" id="GEQ14809.1"/>
    </source>
</evidence>
<dbReference type="Proteomes" id="UP000321793">
    <property type="component" value="Unassembled WGS sequence"/>
</dbReference>
<sequence length="230" mass="22938">MSDRATATTTGEKVPQGIRRRSLVAKGGAVGVLAWATPVVASAPASASTSTCTPKCFPTSLTPTFTVVRYCPSPGDKWLFVYADVANAGTVCPCDGDSLDAAAPQSVTASGVSWFDTSSSGDCTGGSALTVTNTTWNVPGVGPRAGFILGKVGGGAIGAGCVYGCARVAVKCLDRNGTPTYRYSDMKLRFTATPSQGACGSRMGGLTGNPSGVSSSNTCNAPGPVSGCAG</sequence>
<accession>A0A512T3N6</accession>
<evidence type="ECO:0000313" key="2">
    <source>
        <dbReference type="Proteomes" id="UP000321793"/>
    </source>
</evidence>
<gene>
    <name evidence="1" type="ORF">KLO01_28560</name>
</gene>
<proteinExistence type="predicted"/>
<comment type="caution">
    <text evidence="1">The sequence shown here is derived from an EMBL/GenBank/DDBJ whole genome shotgun (WGS) entry which is preliminary data.</text>
</comment>
<dbReference type="EMBL" id="BKBA01000011">
    <property type="protein sequence ID" value="GEQ14809.1"/>
    <property type="molecule type" value="Genomic_DNA"/>
</dbReference>